<proteinExistence type="inferred from homology"/>
<feature type="region of interest" description="Disordered" evidence="11">
    <location>
        <begin position="129"/>
        <end position="236"/>
    </location>
</feature>
<dbReference type="PANTHER" id="PTHR12360:SF12">
    <property type="entry name" value="TRANSCRIPTIONAL REPRESSOR NF-X1"/>
    <property type="match status" value="1"/>
</dbReference>
<feature type="region of interest" description="Disordered" evidence="11">
    <location>
        <begin position="1"/>
        <end position="34"/>
    </location>
</feature>
<comment type="subcellular location">
    <subcellularLocation>
        <location evidence="1">Nucleus</location>
    </subcellularLocation>
</comment>
<dbReference type="EMBL" id="OV725079">
    <property type="protein sequence ID" value="CAH1395412.1"/>
    <property type="molecule type" value="Genomic_DNA"/>
</dbReference>
<keyword evidence="15" id="KW-1185">Reference proteome</keyword>
<feature type="compositionally biased region" description="Polar residues" evidence="11">
    <location>
        <begin position="202"/>
        <end position="215"/>
    </location>
</feature>
<evidence type="ECO:0000259" key="12">
    <source>
        <dbReference type="PROSITE" id="PS50016"/>
    </source>
</evidence>
<evidence type="ECO:0000256" key="10">
    <source>
        <dbReference type="PROSITE-ProRule" id="PRU00175"/>
    </source>
</evidence>
<feature type="compositionally biased region" description="Basic and acidic residues" evidence="11">
    <location>
        <begin position="183"/>
        <end position="192"/>
    </location>
</feature>
<feature type="compositionally biased region" description="Low complexity" evidence="11">
    <location>
        <begin position="7"/>
        <end position="27"/>
    </location>
</feature>
<keyword evidence="9" id="KW-0539">Nucleus</keyword>
<dbReference type="GO" id="GO:0008270">
    <property type="term" value="F:zinc ion binding"/>
    <property type="evidence" value="ECO:0007669"/>
    <property type="project" value="UniProtKB-KW"/>
</dbReference>
<keyword evidence="6" id="KW-0862">Zinc</keyword>
<evidence type="ECO:0000259" key="13">
    <source>
        <dbReference type="PROSITE" id="PS50089"/>
    </source>
</evidence>
<dbReference type="InterPro" id="IPR019787">
    <property type="entry name" value="Znf_PHD-finger"/>
</dbReference>
<dbReference type="SUPFAM" id="SSF57850">
    <property type="entry name" value="RING/U-box"/>
    <property type="match status" value="1"/>
</dbReference>
<dbReference type="Proteomes" id="UP001152798">
    <property type="component" value="Chromosome 3"/>
</dbReference>
<dbReference type="GO" id="GO:0005634">
    <property type="term" value="C:nucleus"/>
    <property type="evidence" value="ECO:0007669"/>
    <property type="project" value="UniProtKB-SubCell"/>
</dbReference>
<protein>
    <recommendedName>
        <fullName evidence="16">Transcriptional repressor NF-X1</fullName>
    </recommendedName>
</protein>
<dbReference type="PROSITE" id="PS50016">
    <property type="entry name" value="ZF_PHD_2"/>
    <property type="match status" value="1"/>
</dbReference>
<evidence type="ECO:0000256" key="7">
    <source>
        <dbReference type="ARBA" id="ARBA00023015"/>
    </source>
</evidence>
<name>A0A9P0EHF8_NEZVI</name>
<dbReference type="PANTHER" id="PTHR12360">
    <property type="entry name" value="NUCLEAR TRANSCRIPTION FACTOR, X-BOX BINDING 1 NFX1"/>
    <property type="match status" value="1"/>
</dbReference>
<keyword evidence="8" id="KW-0804">Transcription</keyword>
<accession>A0A9P0EHF8</accession>
<evidence type="ECO:0000256" key="9">
    <source>
        <dbReference type="ARBA" id="ARBA00023242"/>
    </source>
</evidence>
<feature type="compositionally biased region" description="Basic and acidic residues" evidence="11">
    <location>
        <begin position="216"/>
        <end position="236"/>
    </location>
</feature>
<dbReference type="Pfam" id="PF01422">
    <property type="entry name" value="zf-NF-X1"/>
    <property type="match status" value="8"/>
</dbReference>
<dbReference type="SMART" id="SM00438">
    <property type="entry name" value="ZnF_NFX"/>
    <property type="match status" value="9"/>
</dbReference>
<dbReference type="GO" id="GO:0000122">
    <property type="term" value="P:negative regulation of transcription by RNA polymerase II"/>
    <property type="evidence" value="ECO:0007669"/>
    <property type="project" value="TreeGrafter"/>
</dbReference>
<evidence type="ECO:0000313" key="15">
    <source>
        <dbReference type="Proteomes" id="UP001152798"/>
    </source>
</evidence>
<evidence type="ECO:0000313" key="14">
    <source>
        <dbReference type="EMBL" id="CAH1395412.1"/>
    </source>
</evidence>
<sequence>MSNWDRPQSSGSSYQGYGGYYNPQSQPDNSNLYGNLYQQPYYNGSCYNGPSQAFRNGYQGNFQTPPTSAEEFFRIFQEQQHQESQLEYSSRSIDYDSLGRGCNIPTMVFPSSNTGSGGEQVQQGKRKIYENSKGGGRGGGRYQHGAVPRQQNNNFRRGGYSNVKKGVQNQHWAAVPNGDVIGDDSKIDETKNSSKRGKGFAQRNSNRFNGYQKDSGTVKRDNFSKDWRARGKGKGNEECQRDRLTSQLYSGALECLVCCERMRQADPVWSCPACHHVLHLRCTVRWASSSRADNGWRCPACQNVTDAIPTDYKCMCGKVINPQWVRGETPHTCGQVCGKDRGCPHSCTLLCHPGPCPPCSANIDRYCGCNRTKQVVQCSSRVELTCDSVCEKLLNCKVHRCTKGCHNGACEACDKTVHQRCHCGHEERDVPCDHADIEPFYSCDKLCDKLLACGQHKCTKTCHPDCCSACVLSPEVVLTCPCGKKPLPPGSRKSCKDPVPLCGAVCGKVLMCGAAGRKHTCAVLCHSGDCPPCPETTSVMCRCGAMAKEVPCAGLDSRPDDARCSKRCTKKRSCGKHKCNQACCIEIDHFCPLPCNKMLSCGRHRCQELCHRGNCRPCLAASFTELSCECGKAVLYPPVPCGTRPPECKAPCSRDHPCGHPPTHHCHSLSDCPPCSVLTTKYCFGAHELRKTVPCHIGEFSCGRACNKKLDCGHCCIKICHSGPCTPEGTRCVQPCTVPRPTCGHECAAPCHPGQPCNPQPCQSKVEVRCECGRRIVKKSCSENSSEYQRLATAQLASQMADVRLGKTVDLRSSSKPVYKYDWSLIFYSYYYKIIFNLNIYI</sequence>
<dbReference type="InterPro" id="IPR001841">
    <property type="entry name" value="Znf_RING"/>
</dbReference>
<feature type="domain" description="RING-type" evidence="13">
    <location>
        <begin position="255"/>
        <end position="302"/>
    </location>
</feature>
<evidence type="ECO:0000256" key="4">
    <source>
        <dbReference type="ARBA" id="ARBA00022737"/>
    </source>
</evidence>
<gene>
    <name evidence="14" type="ORF">NEZAVI_LOCUS5699</name>
</gene>
<feature type="compositionally biased region" description="Gly residues" evidence="11">
    <location>
        <begin position="133"/>
        <end position="142"/>
    </location>
</feature>
<evidence type="ECO:0008006" key="16">
    <source>
        <dbReference type="Google" id="ProtNLM"/>
    </source>
</evidence>
<reference evidence="14" key="1">
    <citation type="submission" date="2022-01" db="EMBL/GenBank/DDBJ databases">
        <authorList>
            <person name="King R."/>
        </authorList>
    </citation>
    <scope>NUCLEOTIDE SEQUENCE</scope>
</reference>
<evidence type="ECO:0000256" key="5">
    <source>
        <dbReference type="ARBA" id="ARBA00022771"/>
    </source>
</evidence>
<dbReference type="InterPro" id="IPR034078">
    <property type="entry name" value="NFX1_fam"/>
</dbReference>
<evidence type="ECO:0000256" key="11">
    <source>
        <dbReference type="SAM" id="MobiDB-lite"/>
    </source>
</evidence>
<evidence type="ECO:0000256" key="3">
    <source>
        <dbReference type="ARBA" id="ARBA00022723"/>
    </source>
</evidence>
<dbReference type="InterPro" id="IPR000967">
    <property type="entry name" value="Znf_NFX1"/>
</dbReference>
<feature type="domain" description="PHD-type" evidence="12">
    <location>
        <begin position="252"/>
        <end position="304"/>
    </location>
</feature>
<keyword evidence="5 10" id="KW-0863">Zinc-finger</keyword>
<dbReference type="CDD" id="cd06008">
    <property type="entry name" value="NF-X1-zinc-finger"/>
    <property type="match status" value="6"/>
</dbReference>
<organism evidence="14 15">
    <name type="scientific">Nezara viridula</name>
    <name type="common">Southern green stink bug</name>
    <name type="synonym">Cimex viridulus</name>
    <dbReference type="NCBI Taxonomy" id="85310"/>
    <lineage>
        <taxon>Eukaryota</taxon>
        <taxon>Metazoa</taxon>
        <taxon>Ecdysozoa</taxon>
        <taxon>Arthropoda</taxon>
        <taxon>Hexapoda</taxon>
        <taxon>Insecta</taxon>
        <taxon>Pterygota</taxon>
        <taxon>Neoptera</taxon>
        <taxon>Paraneoptera</taxon>
        <taxon>Hemiptera</taxon>
        <taxon>Heteroptera</taxon>
        <taxon>Panheteroptera</taxon>
        <taxon>Pentatomomorpha</taxon>
        <taxon>Pentatomoidea</taxon>
        <taxon>Pentatomidae</taxon>
        <taxon>Pentatominae</taxon>
        <taxon>Nezara</taxon>
    </lineage>
</organism>
<dbReference type="GO" id="GO:0000977">
    <property type="term" value="F:RNA polymerase II transcription regulatory region sequence-specific DNA binding"/>
    <property type="evidence" value="ECO:0007669"/>
    <property type="project" value="TreeGrafter"/>
</dbReference>
<keyword evidence="4" id="KW-0677">Repeat</keyword>
<evidence type="ECO:0000256" key="8">
    <source>
        <dbReference type="ARBA" id="ARBA00023163"/>
    </source>
</evidence>
<dbReference type="AlphaFoldDB" id="A0A9P0EHF8"/>
<evidence type="ECO:0000256" key="2">
    <source>
        <dbReference type="ARBA" id="ARBA00007269"/>
    </source>
</evidence>
<evidence type="ECO:0000256" key="1">
    <source>
        <dbReference type="ARBA" id="ARBA00004123"/>
    </source>
</evidence>
<comment type="similarity">
    <text evidence="2">Belongs to the NFX1 family.</text>
</comment>
<keyword evidence="3" id="KW-0479">Metal-binding</keyword>
<keyword evidence="7" id="KW-0805">Transcription regulation</keyword>
<evidence type="ECO:0000256" key="6">
    <source>
        <dbReference type="ARBA" id="ARBA00022833"/>
    </source>
</evidence>
<dbReference type="PROSITE" id="PS50089">
    <property type="entry name" value="ZF_RING_2"/>
    <property type="match status" value="1"/>
</dbReference>
<dbReference type="GO" id="GO:0000981">
    <property type="term" value="F:DNA-binding transcription factor activity, RNA polymerase II-specific"/>
    <property type="evidence" value="ECO:0007669"/>
    <property type="project" value="TreeGrafter"/>
</dbReference>